<keyword evidence="2 6" id="KW-0812">Transmembrane</keyword>
<feature type="transmembrane region" description="Helical" evidence="6">
    <location>
        <begin position="162"/>
        <end position="182"/>
    </location>
</feature>
<evidence type="ECO:0000256" key="6">
    <source>
        <dbReference type="SAM" id="Phobius"/>
    </source>
</evidence>
<dbReference type="RefSeq" id="XP_062630466.1">
    <property type="nucleotide sequence ID" value="XM_062774482.1"/>
</dbReference>
<evidence type="ECO:0000256" key="4">
    <source>
        <dbReference type="ARBA" id="ARBA00023136"/>
    </source>
</evidence>
<evidence type="ECO:0000313" key="8">
    <source>
        <dbReference type="Proteomes" id="UP000827549"/>
    </source>
</evidence>
<proteinExistence type="predicted"/>
<feature type="transmembrane region" description="Helical" evidence="6">
    <location>
        <begin position="202"/>
        <end position="222"/>
    </location>
</feature>
<comment type="subcellular location">
    <subcellularLocation>
        <location evidence="1">Membrane</location>
        <topology evidence="1">Multi-pass membrane protein</topology>
    </subcellularLocation>
</comment>
<feature type="transmembrane region" description="Helical" evidence="6">
    <location>
        <begin position="393"/>
        <end position="415"/>
    </location>
</feature>
<dbReference type="GO" id="GO:0016020">
    <property type="term" value="C:membrane"/>
    <property type="evidence" value="ECO:0007669"/>
    <property type="project" value="UniProtKB-SubCell"/>
</dbReference>
<dbReference type="Pfam" id="PF05653">
    <property type="entry name" value="Mg_trans_NIPA"/>
    <property type="match status" value="1"/>
</dbReference>
<reference evidence="7" key="1">
    <citation type="submission" date="2023-10" db="EMBL/GenBank/DDBJ databases">
        <authorList>
            <person name="Noh H."/>
        </authorList>
    </citation>
    <scope>NUCLEOTIDE SEQUENCE</scope>
    <source>
        <strain evidence="7">DUCC4014</strain>
    </source>
</reference>
<feature type="transmembrane region" description="Helical" evidence="6">
    <location>
        <begin position="332"/>
        <end position="353"/>
    </location>
</feature>
<keyword evidence="3 6" id="KW-1133">Transmembrane helix</keyword>
<organism evidence="7 8">
    <name type="scientific">Vanrija pseudolonga</name>
    <dbReference type="NCBI Taxonomy" id="143232"/>
    <lineage>
        <taxon>Eukaryota</taxon>
        <taxon>Fungi</taxon>
        <taxon>Dikarya</taxon>
        <taxon>Basidiomycota</taxon>
        <taxon>Agaricomycotina</taxon>
        <taxon>Tremellomycetes</taxon>
        <taxon>Trichosporonales</taxon>
        <taxon>Trichosporonaceae</taxon>
        <taxon>Vanrija</taxon>
    </lineage>
</organism>
<dbReference type="Proteomes" id="UP000827549">
    <property type="component" value="Chromosome 6"/>
</dbReference>
<feature type="transmembrane region" description="Helical" evidence="6">
    <location>
        <begin position="295"/>
        <end position="326"/>
    </location>
</feature>
<dbReference type="PANTHER" id="PTHR12570">
    <property type="match status" value="1"/>
</dbReference>
<evidence type="ECO:0000256" key="3">
    <source>
        <dbReference type="ARBA" id="ARBA00022989"/>
    </source>
</evidence>
<feature type="transmembrane region" description="Helical" evidence="6">
    <location>
        <begin position="55"/>
        <end position="79"/>
    </location>
</feature>
<keyword evidence="8" id="KW-1185">Reference proteome</keyword>
<sequence length="555" mass="59887">MADEGTLLPPTSLLESVVASVTSSALEAIATAIESPPSPSTGSGTSDEDVPEGNYVINTLIGLVIVLGASVLNALGLNLTKLDHLQQQGIPKRQRKKEYLRGLWLAGMGIYVASQIFGSPLALRYLRPDWVAPLGASSLVFNFLFARWMVGTPDKAAVTTSDIRGTALIVFGVILIVVFSSINHGLKQELSVSELNTLWGRGSWIAYFIFLILFIFGTYVVADLFGRVTRSRASFSPLPSPTLGLGAGLPGSRPTPPSNPIVRAFRGAKAKWRVWDNFWLGHLERFLARTDDGRVLWFEGIGWAVAGGSLAGLCLVFTKAVVKIFWRPGHPLVHFTPLLTLVLLTITAVLQIICLNKALQCADTVVVVPLFYAGYTVFGFINSLIFYNQSGQYARWVLVAVFLSMGVLIGGVVLLSTKETSEDAGHTVTTSPPEPNLRLRPRDHTSADGTSSSVLPKEGQEAEATPAPAEEVLWEVGSVSEDGGDDDEHEQKGVGGTKGSKGERGGLLLDEDDDDDYGHAHRPSTTTLPEDDRDEEDETEQFGAFVTPNSNSRLP</sequence>
<protein>
    <submittedName>
        <fullName evidence="7">Uncharacterized protein</fullName>
    </submittedName>
</protein>
<feature type="compositionally biased region" description="Low complexity" evidence="5">
    <location>
        <begin position="462"/>
        <end position="481"/>
    </location>
</feature>
<keyword evidence="4 6" id="KW-0472">Membrane</keyword>
<evidence type="ECO:0000313" key="7">
    <source>
        <dbReference type="EMBL" id="WOO84440.1"/>
    </source>
</evidence>
<evidence type="ECO:0000256" key="2">
    <source>
        <dbReference type="ARBA" id="ARBA00022692"/>
    </source>
</evidence>
<dbReference type="GO" id="GO:0015095">
    <property type="term" value="F:magnesium ion transmembrane transporter activity"/>
    <property type="evidence" value="ECO:0007669"/>
    <property type="project" value="InterPro"/>
</dbReference>
<dbReference type="PANTHER" id="PTHR12570:SF82">
    <property type="entry name" value="NIPA-LIKE PROTEIN 3"/>
    <property type="match status" value="1"/>
</dbReference>
<gene>
    <name evidence="7" type="ORF">LOC62_06G007959</name>
</gene>
<dbReference type="AlphaFoldDB" id="A0AAF0YCZ7"/>
<name>A0AAF0YCZ7_9TREE</name>
<feature type="compositionally biased region" description="Acidic residues" evidence="5">
    <location>
        <begin position="529"/>
        <end position="540"/>
    </location>
</feature>
<dbReference type="EMBL" id="CP086719">
    <property type="protein sequence ID" value="WOO84440.1"/>
    <property type="molecule type" value="Genomic_DNA"/>
</dbReference>
<feature type="region of interest" description="Disordered" evidence="5">
    <location>
        <begin position="421"/>
        <end position="555"/>
    </location>
</feature>
<dbReference type="InterPro" id="IPR008521">
    <property type="entry name" value="Mg_trans_NIPA"/>
</dbReference>
<evidence type="ECO:0000256" key="1">
    <source>
        <dbReference type="ARBA" id="ARBA00004141"/>
    </source>
</evidence>
<feature type="transmembrane region" description="Helical" evidence="6">
    <location>
        <begin position="130"/>
        <end position="150"/>
    </location>
</feature>
<dbReference type="GeneID" id="87811129"/>
<evidence type="ECO:0000256" key="5">
    <source>
        <dbReference type="SAM" id="MobiDB-lite"/>
    </source>
</evidence>
<accession>A0AAF0YCZ7</accession>
<feature type="transmembrane region" description="Helical" evidence="6">
    <location>
        <begin position="99"/>
        <end position="118"/>
    </location>
</feature>
<feature type="transmembrane region" description="Helical" evidence="6">
    <location>
        <begin position="365"/>
        <end position="387"/>
    </location>
</feature>